<proteinExistence type="predicted"/>
<dbReference type="AlphaFoldDB" id="A0A5C6DWK7"/>
<dbReference type="InterPro" id="IPR050465">
    <property type="entry name" value="UPF0194_transport"/>
</dbReference>
<feature type="signal peptide" evidence="3">
    <location>
        <begin position="1"/>
        <end position="29"/>
    </location>
</feature>
<evidence type="ECO:0000256" key="1">
    <source>
        <dbReference type="ARBA" id="ARBA00004196"/>
    </source>
</evidence>
<evidence type="ECO:0000313" key="5">
    <source>
        <dbReference type="Proteomes" id="UP000319143"/>
    </source>
</evidence>
<accession>A0A5C6DWK7</accession>
<dbReference type="Gene3D" id="2.40.30.170">
    <property type="match status" value="1"/>
</dbReference>
<gene>
    <name evidence="4" type="ORF">Poly41_15900</name>
</gene>
<dbReference type="EMBL" id="SJPV01000002">
    <property type="protein sequence ID" value="TWU40755.1"/>
    <property type="molecule type" value="Genomic_DNA"/>
</dbReference>
<dbReference type="PANTHER" id="PTHR32347:SF23">
    <property type="entry name" value="BLL5650 PROTEIN"/>
    <property type="match status" value="1"/>
</dbReference>
<dbReference type="OrthoDB" id="259333at2"/>
<name>A0A5C6DWK7_9BACT</name>
<reference evidence="4 5" key="1">
    <citation type="submission" date="2019-02" db="EMBL/GenBank/DDBJ databases">
        <title>Deep-cultivation of Planctomycetes and their phenomic and genomic characterization uncovers novel biology.</title>
        <authorList>
            <person name="Wiegand S."/>
            <person name="Jogler M."/>
            <person name="Boedeker C."/>
            <person name="Pinto D."/>
            <person name="Vollmers J."/>
            <person name="Rivas-Marin E."/>
            <person name="Kohn T."/>
            <person name="Peeters S.H."/>
            <person name="Heuer A."/>
            <person name="Rast P."/>
            <person name="Oberbeckmann S."/>
            <person name="Bunk B."/>
            <person name="Jeske O."/>
            <person name="Meyerdierks A."/>
            <person name="Storesund J.E."/>
            <person name="Kallscheuer N."/>
            <person name="Luecker S."/>
            <person name="Lage O.M."/>
            <person name="Pohl T."/>
            <person name="Merkel B.J."/>
            <person name="Hornburger P."/>
            <person name="Mueller R.-W."/>
            <person name="Bruemmer F."/>
            <person name="Labrenz M."/>
            <person name="Spormann A.M."/>
            <person name="Op Den Camp H."/>
            <person name="Overmann J."/>
            <person name="Amann R."/>
            <person name="Jetten M.S.M."/>
            <person name="Mascher T."/>
            <person name="Medema M.H."/>
            <person name="Devos D.P."/>
            <person name="Kaster A.-K."/>
            <person name="Ovreas L."/>
            <person name="Rohde M."/>
            <person name="Galperin M.Y."/>
            <person name="Jogler C."/>
        </authorList>
    </citation>
    <scope>NUCLEOTIDE SEQUENCE [LARGE SCALE GENOMIC DNA]</scope>
    <source>
        <strain evidence="4 5">Poly41</strain>
    </source>
</reference>
<evidence type="ECO:0000313" key="4">
    <source>
        <dbReference type="EMBL" id="TWU40755.1"/>
    </source>
</evidence>
<evidence type="ECO:0000256" key="2">
    <source>
        <dbReference type="ARBA" id="ARBA00023054"/>
    </source>
</evidence>
<keyword evidence="2" id="KW-0175">Coiled coil</keyword>
<sequence length="318" mass="35068" precursor="true">MTQNRLSKPAFVRAIATGALFFIFTTGSATVEIAGSQEPRAIEVTECVVRFAEEVDVPALESGRVAEVVANLNEPIESMALIARLDDRSLKIRRHASSLRLEEARDEANDDLELRYAETALAVAEDELDSNLSTNRDVSGSVSMSHLRRLRLAVKHGELEVALAKKGRGEAHVELQLREADLAMLDDQLANLQITSPLSGTVIEVTRSAGEWIEKGHSLATVARIDRLHVHALVREDQLPPRTCKGLPVSVHWTDSSLGSERMLRGHVLSADPQVLPGARYRIHAEIVNQRDAADPTRWILVPGTTVRMKVELVKRNP</sequence>
<dbReference type="RefSeq" id="WP_146525311.1">
    <property type="nucleotide sequence ID" value="NZ_SJPV01000002.1"/>
</dbReference>
<evidence type="ECO:0000256" key="3">
    <source>
        <dbReference type="SAM" id="SignalP"/>
    </source>
</evidence>
<dbReference type="SUPFAM" id="SSF111369">
    <property type="entry name" value="HlyD-like secretion proteins"/>
    <property type="match status" value="1"/>
</dbReference>
<dbReference type="PANTHER" id="PTHR32347">
    <property type="entry name" value="EFFLUX SYSTEM COMPONENT YKNX-RELATED"/>
    <property type="match status" value="1"/>
</dbReference>
<feature type="chain" id="PRO_5023086423" evidence="3">
    <location>
        <begin position="30"/>
        <end position="318"/>
    </location>
</feature>
<keyword evidence="5" id="KW-1185">Reference proteome</keyword>
<comment type="subcellular location">
    <subcellularLocation>
        <location evidence="1">Cell envelope</location>
    </subcellularLocation>
</comment>
<comment type="caution">
    <text evidence="4">The sequence shown here is derived from an EMBL/GenBank/DDBJ whole genome shotgun (WGS) entry which is preliminary data.</text>
</comment>
<dbReference type="GO" id="GO:0030313">
    <property type="term" value="C:cell envelope"/>
    <property type="evidence" value="ECO:0007669"/>
    <property type="project" value="UniProtKB-SubCell"/>
</dbReference>
<dbReference type="Gene3D" id="2.40.50.100">
    <property type="match status" value="1"/>
</dbReference>
<keyword evidence="3" id="KW-0732">Signal</keyword>
<protein>
    <submittedName>
        <fullName evidence="4">Multidrug resistance protein MdtN</fullName>
    </submittedName>
</protein>
<dbReference type="Gene3D" id="1.10.287.470">
    <property type="entry name" value="Helix hairpin bin"/>
    <property type="match status" value="1"/>
</dbReference>
<dbReference type="Proteomes" id="UP000319143">
    <property type="component" value="Unassembled WGS sequence"/>
</dbReference>
<organism evidence="4 5">
    <name type="scientific">Novipirellula artificiosorum</name>
    <dbReference type="NCBI Taxonomy" id="2528016"/>
    <lineage>
        <taxon>Bacteria</taxon>
        <taxon>Pseudomonadati</taxon>
        <taxon>Planctomycetota</taxon>
        <taxon>Planctomycetia</taxon>
        <taxon>Pirellulales</taxon>
        <taxon>Pirellulaceae</taxon>
        <taxon>Novipirellula</taxon>
    </lineage>
</organism>